<evidence type="ECO:0000256" key="1">
    <source>
        <dbReference type="ARBA" id="ARBA00004418"/>
    </source>
</evidence>
<evidence type="ECO:0000313" key="6">
    <source>
        <dbReference type="EMBL" id="ACN16139.1"/>
    </source>
</evidence>
<dbReference type="Proteomes" id="UP000000442">
    <property type="component" value="Chromosome"/>
</dbReference>
<accession>C0QKP9</accession>
<dbReference type="GO" id="GO:0042597">
    <property type="term" value="C:periplasmic space"/>
    <property type="evidence" value="ECO:0007669"/>
    <property type="project" value="UniProtKB-SubCell"/>
</dbReference>
<dbReference type="Gene3D" id="2.120.10.30">
    <property type="entry name" value="TolB, C-terminal domain"/>
    <property type="match status" value="2"/>
</dbReference>
<dbReference type="AlphaFoldDB" id="C0QKP9"/>
<evidence type="ECO:0000256" key="4">
    <source>
        <dbReference type="ARBA" id="ARBA00022764"/>
    </source>
</evidence>
<gene>
    <name evidence="6" type="primary">aglW</name>
    <name evidence="6" type="ordered locus">HRM2_30560</name>
</gene>
<dbReference type="Pfam" id="PF07676">
    <property type="entry name" value="PD40"/>
    <property type="match status" value="4"/>
</dbReference>
<keyword evidence="4" id="KW-0574">Periplasm</keyword>
<dbReference type="HAMAP" id="MF_00671">
    <property type="entry name" value="TolB"/>
    <property type="match status" value="1"/>
</dbReference>
<reference evidence="6 7" key="1">
    <citation type="journal article" date="2009" name="Environ. Microbiol.">
        <title>Genome sequence of Desulfobacterium autotrophicum HRM2, a marine sulfate reducer oxidizing organic carbon completely to carbon dioxide.</title>
        <authorList>
            <person name="Strittmatter A.W."/>
            <person name="Liesegang H."/>
            <person name="Rabus R."/>
            <person name="Decker I."/>
            <person name="Amann J."/>
            <person name="Andres S."/>
            <person name="Henne A."/>
            <person name="Fricke W.F."/>
            <person name="Martinez-Arias R."/>
            <person name="Bartels D."/>
            <person name="Goesmann A."/>
            <person name="Krause L."/>
            <person name="Puehler A."/>
            <person name="Klenk H.P."/>
            <person name="Richter M."/>
            <person name="Schuler M."/>
            <person name="Gloeckner F.O."/>
            <person name="Meyerdierks A."/>
            <person name="Gottschalk G."/>
            <person name="Amann R."/>
        </authorList>
    </citation>
    <scope>NUCLEOTIDE SEQUENCE [LARGE SCALE GENOMIC DNA]</scope>
    <source>
        <strain evidence="7">ATCC 43914 / DSM 3382 / HRM2</strain>
    </source>
</reference>
<dbReference type="RefSeq" id="WP_015904901.1">
    <property type="nucleotide sequence ID" value="NC_012108.1"/>
</dbReference>
<evidence type="ECO:0000259" key="5">
    <source>
        <dbReference type="Pfam" id="PF04052"/>
    </source>
</evidence>
<dbReference type="NCBIfam" id="TIGR02800">
    <property type="entry name" value="propeller_TolB"/>
    <property type="match status" value="1"/>
</dbReference>
<dbReference type="HOGENOM" id="CLU_047123_2_0_7"/>
<dbReference type="STRING" id="177437.HRM2_30560"/>
<evidence type="ECO:0000256" key="2">
    <source>
        <dbReference type="ARBA" id="ARBA00009820"/>
    </source>
</evidence>
<dbReference type="SUPFAM" id="SSF69304">
    <property type="entry name" value="Tricorn protease N-terminal domain"/>
    <property type="match status" value="1"/>
</dbReference>
<dbReference type="SUPFAM" id="SSF52964">
    <property type="entry name" value="TolB, N-terminal domain"/>
    <property type="match status" value="1"/>
</dbReference>
<dbReference type="Gene3D" id="3.40.50.10070">
    <property type="entry name" value="TolB, N-terminal domain"/>
    <property type="match status" value="1"/>
</dbReference>
<dbReference type="InterPro" id="IPR011659">
    <property type="entry name" value="WD40"/>
</dbReference>
<protein>
    <submittedName>
        <fullName evidence="6">AglW</fullName>
    </submittedName>
</protein>
<comment type="similarity">
    <text evidence="2">Belongs to the TolB family.</text>
</comment>
<evidence type="ECO:0000313" key="7">
    <source>
        <dbReference type="Proteomes" id="UP000000442"/>
    </source>
</evidence>
<dbReference type="KEGG" id="dat:HRM2_30560"/>
<dbReference type="Pfam" id="PF04052">
    <property type="entry name" value="TolB_N"/>
    <property type="match status" value="1"/>
</dbReference>
<keyword evidence="7" id="KW-1185">Reference proteome</keyword>
<dbReference type="eggNOG" id="COG0823">
    <property type="taxonomic scope" value="Bacteria"/>
</dbReference>
<dbReference type="GO" id="GO:0017038">
    <property type="term" value="P:protein import"/>
    <property type="evidence" value="ECO:0007669"/>
    <property type="project" value="InterPro"/>
</dbReference>
<dbReference type="InterPro" id="IPR011042">
    <property type="entry name" value="6-blade_b-propeller_TolB-like"/>
</dbReference>
<dbReference type="EMBL" id="CP001087">
    <property type="protein sequence ID" value="ACN16139.1"/>
    <property type="molecule type" value="Genomic_DNA"/>
</dbReference>
<feature type="domain" description="TolB N-terminal" evidence="5">
    <location>
        <begin position="36"/>
        <end position="143"/>
    </location>
</feature>
<sequence>MDKKRQLSRVISPIFYVVLAFLVFGQAAGSWAQQVYLNISDPFLRKIPVAVPLFKPLTGGAVEDRLAGEAREILVSDLEFTGYMTILDPLSYIENPATKGITRTDLNFKNWTVIGSELVVTCGIVESGGDLELKMRLFDPFTERLVVGKVYTGKVNDLRRMIHRFCSEISFHLTGKWGVFSSRLAFVSTKGKNKEIFVAEFDGHNSRQVTRLNSISISPAWSSDGQWLAYTSYAGGNPDIYIKNLIQNRGAVVNFKGMNITPAWIPGQFSLAAALSFENDQEIYLLTGKGRIIKKLTNSWGIDVSPCFSPDGKKMAFVSKRAGTPQVYIQDMESDTVRRLTFTGRYNTSPAWSPDGDKIAYVGIANGEINIYVVGIDGSGVVQLTSSTGDNEDPCWSPDAGLIAFTSTREGVARIYVMTATGGEQRRLFLMDGAQTNPEWSRGNENN</sequence>
<dbReference type="InterPro" id="IPR014167">
    <property type="entry name" value="Tol-Pal_TolB"/>
</dbReference>
<comment type="subcellular location">
    <subcellularLocation>
        <location evidence="1">Periplasm</location>
    </subcellularLocation>
</comment>
<dbReference type="OrthoDB" id="9815657at2"/>
<dbReference type="PANTHER" id="PTHR36842">
    <property type="entry name" value="PROTEIN TOLB HOMOLOG"/>
    <property type="match status" value="1"/>
</dbReference>
<name>C0QKP9_DESAH</name>
<proteinExistence type="inferred from homology"/>
<dbReference type="InterPro" id="IPR007195">
    <property type="entry name" value="TolB_N"/>
</dbReference>
<organism evidence="6 7">
    <name type="scientific">Desulforapulum autotrophicum (strain ATCC 43914 / DSM 3382 / VKM B-1955 / HRM2)</name>
    <name type="common">Desulfobacterium autotrophicum</name>
    <dbReference type="NCBI Taxonomy" id="177437"/>
    <lineage>
        <taxon>Bacteria</taxon>
        <taxon>Pseudomonadati</taxon>
        <taxon>Thermodesulfobacteriota</taxon>
        <taxon>Desulfobacteria</taxon>
        <taxon>Desulfobacterales</taxon>
        <taxon>Desulfobacteraceae</taxon>
        <taxon>Desulforapulum</taxon>
    </lineage>
</organism>
<evidence type="ECO:0000256" key="3">
    <source>
        <dbReference type="ARBA" id="ARBA00022729"/>
    </source>
</evidence>
<dbReference type="PANTHER" id="PTHR36842:SF1">
    <property type="entry name" value="PROTEIN TOLB"/>
    <property type="match status" value="1"/>
</dbReference>
<keyword evidence="3" id="KW-0732">Signal</keyword>